<proteinExistence type="predicted"/>
<dbReference type="AlphaFoldDB" id="A0A7S1L710"/>
<feature type="region of interest" description="Disordered" evidence="1">
    <location>
        <begin position="901"/>
        <end position="935"/>
    </location>
</feature>
<evidence type="ECO:0000313" key="3">
    <source>
        <dbReference type="EMBL" id="CAD9096175.1"/>
    </source>
</evidence>
<dbReference type="InterPro" id="IPR011990">
    <property type="entry name" value="TPR-like_helical_dom_sf"/>
</dbReference>
<dbReference type="EMBL" id="HBGF01006781">
    <property type="protein sequence ID" value="CAD9096175.1"/>
    <property type="molecule type" value="Transcribed_RNA"/>
</dbReference>
<evidence type="ECO:0000259" key="2">
    <source>
        <dbReference type="PROSITE" id="PS51823"/>
    </source>
</evidence>
<accession>A0A7S1L710</accession>
<gene>
    <name evidence="3" type="ORF">NDES1114_LOCUS4592</name>
</gene>
<sequence length="951" mass="105730">MGSTPSSRMYHTLGERGRFLTSRDFFLKRYVEHESERVLHQFYDEFIAECGRHSHSQVHFEPNEDFQLAVEVIDENPFERSRAIYQVSSKYLHDVMQHACHIVDVLISNTGAVATSGTFRSEGSGGGRHGTRSGAGGGDWAADNDAEKKKAGRSFTHRGFFYFLWNSVSGEKFGRTEVKGCRMLAELYNTNGRVPLAYHIKYKGRAITVMALLPITKRTAYEPGRPPMGVAANDRSWWEEWDIISMEVASALKLKSYEADGRATFTPPYVQRHNGLDGRRYFVANGFWLPRLPPPTTKRSVAQNFYGVLRPLALVSTKEMICARAFRSTSVVHEDRATIHAISQIVDVDIHQLAKEDTRSIVAAFRAAGYNYSMLGILLCSLLRNVAPPAEFVDEIITEMMARGIADYICDVTVPVGDPMRVRLAAASGATGMTEDADFDAPALGMDLVGESARFYGTAHSVLKDILEYEGDPPPREETATEEAVPLPLSTYGGQVIPHVYRKFRLAFDDADLWQAWPQPMRRNIYGRTAQLLGLVVRDGVIQEAVPILCCRSASADAIAQWCSARLSELATQLLLKPLAPRVQWEQHGPGLILLVRLNPSYWPFYEKVAENVERIDVPFVDEHAIAVTPHLQQLEEYVDEEWHDQKELTAADFDVQRGVFLLRLLRMVAAALHAVSRHRDALHMLRRGRRLCERVFEKGHSVLFSPQFRALSQQLKEYSAPGDISALTEMLRLTLKHCPLDITIALDYVTVALAHIAGGDMELAKQNLSRAKHIAEQHVAEDDARLLVIIANEADIARADGDLEQAASLVRPIIHFRTCPPGALRVAARILGDIGEPEAALRATLRAEEEEENLKAHRAPMQYVAAPTGGPAGTAVELSAPRSAPMRRSESILDTVKRSIFGAPLPESPQEDNDDDDGTTDEEPIALSAPPIVVVDDDRDQYTAIGAFPS</sequence>
<feature type="region of interest" description="Disordered" evidence="1">
    <location>
        <begin position="117"/>
        <end position="143"/>
    </location>
</feature>
<name>A0A7S1L710_NEODS</name>
<evidence type="ECO:0000256" key="1">
    <source>
        <dbReference type="SAM" id="MobiDB-lite"/>
    </source>
</evidence>
<protein>
    <recommendedName>
        <fullName evidence="2">Clu domain-containing protein</fullName>
    </recommendedName>
</protein>
<feature type="domain" description="Clu" evidence="2">
    <location>
        <begin position="39"/>
        <end position="296"/>
    </location>
</feature>
<feature type="compositionally biased region" description="Acidic residues" evidence="1">
    <location>
        <begin position="910"/>
        <end position="925"/>
    </location>
</feature>
<dbReference type="PROSITE" id="PS51823">
    <property type="entry name" value="CLU"/>
    <property type="match status" value="1"/>
</dbReference>
<dbReference type="InterPro" id="IPR025697">
    <property type="entry name" value="CLU_dom"/>
</dbReference>
<organism evidence="3">
    <name type="scientific">Neobodo designis</name>
    <name type="common">Flagellated protozoan</name>
    <name type="synonym">Bodo designis</name>
    <dbReference type="NCBI Taxonomy" id="312471"/>
    <lineage>
        <taxon>Eukaryota</taxon>
        <taxon>Discoba</taxon>
        <taxon>Euglenozoa</taxon>
        <taxon>Kinetoplastea</taxon>
        <taxon>Metakinetoplastina</taxon>
        <taxon>Neobodonida</taxon>
        <taxon>Neobodo</taxon>
    </lineage>
</organism>
<dbReference type="SUPFAM" id="SSF48452">
    <property type="entry name" value="TPR-like"/>
    <property type="match status" value="1"/>
</dbReference>
<reference evidence="3" key="1">
    <citation type="submission" date="2021-01" db="EMBL/GenBank/DDBJ databases">
        <authorList>
            <person name="Corre E."/>
            <person name="Pelletier E."/>
            <person name="Niang G."/>
            <person name="Scheremetjew M."/>
            <person name="Finn R."/>
            <person name="Kale V."/>
            <person name="Holt S."/>
            <person name="Cochrane G."/>
            <person name="Meng A."/>
            <person name="Brown T."/>
            <person name="Cohen L."/>
        </authorList>
    </citation>
    <scope>NUCLEOTIDE SEQUENCE</scope>
    <source>
        <strain evidence="3">CCAP 1951/1</strain>
    </source>
</reference>
<feature type="compositionally biased region" description="Gly residues" evidence="1">
    <location>
        <begin position="123"/>
        <end position="139"/>
    </location>
</feature>